<feature type="domain" description="Immunoglobulin" evidence="19">
    <location>
        <begin position="27"/>
        <end position="135"/>
    </location>
</feature>
<evidence type="ECO:0000256" key="11">
    <source>
        <dbReference type="ARBA" id="ARBA00023157"/>
    </source>
</evidence>
<evidence type="ECO:0000313" key="21">
    <source>
        <dbReference type="Proteomes" id="UP000694414"/>
    </source>
</evidence>
<dbReference type="Pfam" id="PF07686">
    <property type="entry name" value="V-set"/>
    <property type="match status" value="1"/>
</dbReference>
<keyword evidence="9" id="KW-1064">Adaptive immunity</keyword>
<evidence type="ECO:0000256" key="8">
    <source>
        <dbReference type="ARBA" id="ARBA00022989"/>
    </source>
</evidence>
<keyword evidence="12" id="KW-0675">Receptor</keyword>
<keyword evidence="10" id="KW-0472">Membrane</keyword>
<dbReference type="SUPFAM" id="SSF48726">
    <property type="entry name" value="Immunoglobulin"/>
    <property type="match status" value="1"/>
</dbReference>
<keyword evidence="5" id="KW-0812">Transmembrane</keyword>
<evidence type="ECO:0000256" key="12">
    <source>
        <dbReference type="ARBA" id="ARBA00023170"/>
    </source>
</evidence>
<evidence type="ECO:0000259" key="19">
    <source>
        <dbReference type="SMART" id="SM00409"/>
    </source>
</evidence>
<comment type="subunit">
    <text evidence="16">Monomer. Homomultimer; when activated. Interacts with TYROBP/DAP12. Interacts with TLR4.</text>
</comment>
<evidence type="ECO:0000256" key="16">
    <source>
        <dbReference type="ARBA" id="ARBA00046918"/>
    </source>
</evidence>
<evidence type="ECO:0000256" key="13">
    <source>
        <dbReference type="ARBA" id="ARBA00023180"/>
    </source>
</evidence>
<dbReference type="Gene3D" id="2.60.40.10">
    <property type="entry name" value="Immunoglobulins"/>
    <property type="match status" value="1"/>
</dbReference>
<reference evidence="20" key="2">
    <citation type="submission" date="2025-09" db="UniProtKB">
        <authorList>
            <consortium name="Ensembl"/>
        </authorList>
    </citation>
    <scope>IDENTIFICATION</scope>
</reference>
<comment type="subcellular location">
    <subcellularLocation>
        <location evidence="1">Cell membrane</location>
        <topology evidence="1">Single-pass type I membrane protein</topology>
    </subcellularLocation>
</comment>
<proteinExistence type="predicted"/>
<reference evidence="20" key="1">
    <citation type="submission" date="2025-08" db="UniProtKB">
        <authorList>
            <consortium name="Ensembl"/>
        </authorList>
    </citation>
    <scope>IDENTIFICATION</scope>
</reference>
<dbReference type="SMART" id="SM00409">
    <property type="entry name" value="IG"/>
    <property type="match status" value="1"/>
</dbReference>
<comment type="function">
    <text evidence="15">Cell surface receptor that plays important roles in innate and adaptive immunity by amplifying inflammatory responses. Upon activation by various ligands such as PGLYRP1, HMGB1 or HSP70, multimerizes and forms a complex with transmembrane adapter TYROBP/DAP12. In turn, initiates a SYK-mediated cascade of tyrosine phosphorylation, activating multiple downstream mediators such as BTK, MAPK1, MAPK3 or phospholipase C-gamma. This cascade promotes the neutrophil- and macrophage-mediated release of pro-inflammatory cytokines and/or chemokines, as well as their migration and thereby amplifies inflammatory responses that are triggered by bacterial and fungal infections. By also promoting the amplification of inflammatory signals that are initially triggered by Toll-like receptor (TLR) and NOD-like receptor engagement, plays a major role in the pathophysiology of acute and chronic inflammatory diseases of different etiologies including septic shock and atherosclerosis.</text>
</comment>
<dbReference type="GO" id="GO:0002250">
    <property type="term" value="P:adaptive immune response"/>
    <property type="evidence" value="ECO:0007669"/>
    <property type="project" value="UniProtKB-KW"/>
</dbReference>
<evidence type="ECO:0000259" key="18">
    <source>
        <dbReference type="SMART" id="SM00406"/>
    </source>
</evidence>
<feature type="domain" description="Immunoglobulin V-set" evidence="18">
    <location>
        <begin position="37"/>
        <end position="116"/>
    </location>
</feature>
<dbReference type="GO" id="GO:0005886">
    <property type="term" value="C:plasma membrane"/>
    <property type="evidence" value="ECO:0007669"/>
    <property type="project" value="UniProtKB-SubCell"/>
</dbReference>
<dbReference type="InterPro" id="IPR013783">
    <property type="entry name" value="Ig-like_fold"/>
</dbReference>
<dbReference type="GO" id="GO:0070945">
    <property type="term" value="P:neutrophil-mediated killing of gram-negative bacterium"/>
    <property type="evidence" value="ECO:0007669"/>
    <property type="project" value="TreeGrafter"/>
</dbReference>
<keyword evidence="8" id="KW-1133">Transmembrane helix</keyword>
<accession>A0A8C8ZMK2</accession>
<dbReference type="PANTHER" id="PTHR19357">
    <property type="entry name" value="TRIGGERING RECEPTOR EXPRESSED ON MYELOID CELLS 1"/>
    <property type="match status" value="1"/>
</dbReference>
<evidence type="ECO:0000313" key="20">
    <source>
        <dbReference type="Ensembl" id="ENSPSMP00000021100.1"/>
    </source>
</evidence>
<name>A0A8C8ZMK2_PROSS</name>
<keyword evidence="21" id="KW-1185">Reference proteome</keyword>
<dbReference type="PANTHER" id="PTHR19357:SF0">
    <property type="entry name" value="TRIGGERING RECEPTOR EXPRESSED ON MYELOID CELLS 1"/>
    <property type="match status" value="1"/>
</dbReference>
<keyword evidence="4" id="KW-0399">Innate immunity</keyword>
<evidence type="ECO:0000256" key="4">
    <source>
        <dbReference type="ARBA" id="ARBA00022588"/>
    </source>
</evidence>
<dbReference type="InterPro" id="IPR036179">
    <property type="entry name" value="Ig-like_dom_sf"/>
</dbReference>
<keyword evidence="7" id="KW-0391">Immunity</keyword>
<keyword evidence="13" id="KW-0325">Glycoprotein</keyword>
<protein>
    <recommendedName>
        <fullName evidence="2">Triggering receptor expressed on myeloid cells 1</fullName>
    </recommendedName>
</protein>
<dbReference type="GO" id="GO:0030593">
    <property type="term" value="P:neutrophil chemotaxis"/>
    <property type="evidence" value="ECO:0007669"/>
    <property type="project" value="TreeGrafter"/>
</dbReference>
<dbReference type="InterPro" id="IPR003599">
    <property type="entry name" value="Ig_sub"/>
</dbReference>
<evidence type="ECO:0000256" key="5">
    <source>
        <dbReference type="ARBA" id="ARBA00022692"/>
    </source>
</evidence>
<evidence type="ECO:0000256" key="2">
    <source>
        <dbReference type="ARBA" id="ARBA00021287"/>
    </source>
</evidence>
<evidence type="ECO:0000256" key="1">
    <source>
        <dbReference type="ARBA" id="ARBA00004251"/>
    </source>
</evidence>
<evidence type="ECO:0000256" key="14">
    <source>
        <dbReference type="ARBA" id="ARBA00023319"/>
    </source>
</evidence>
<evidence type="ECO:0000256" key="17">
    <source>
        <dbReference type="SAM" id="SignalP"/>
    </source>
</evidence>
<dbReference type="Ensembl" id="ENSPSMT00000024479.1">
    <property type="protein sequence ID" value="ENSPSMP00000021100.1"/>
    <property type="gene ID" value="ENSPSMG00000014926.1"/>
</dbReference>
<dbReference type="SMART" id="SM00406">
    <property type="entry name" value="IGv"/>
    <property type="match status" value="1"/>
</dbReference>
<keyword evidence="11" id="KW-1015">Disulfide bond</keyword>
<keyword evidence="14" id="KW-0393">Immunoglobulin domain</keyword>
<evidence type="ECO:0000256" key="15">
    <source>
        <dbReference type="ARBA" id="ARBA00045778"/>
    </source>
</evidence>
<evidence type="ECO:0000256" key="6">
    <source>
        <dbReference type="ARBA" id="ARBA00022729"/>
    </source>
</evidence>
<dbReference type="GeneTree" id="ENSGT00470000042299"/>
<dbReference type="Proteomes" id="UP000694414">
    <property type="component" value="Unplaced"/>
</dbReference>
<keyword evidence="6 17" id="KW-0732">Signal</keyword>
<dbReference type="InterPro" id="IPR013106">
    <property type="entry name" value="Ig_V-set"/>
</dbReference>
<evidence type="ECO:0000256" key="3">
    <source>
        <dbReference type="ARBA" id="ARBA00022475"/>
    </source>
</evidence>
<evidence type="ECO:0000256" key="10">
    <source>
        <dbReference type="ARBA" id="ARBA00023136"/>
    </source>
</evidence>
<sequence>MRKAWLWGLLWMLLVSELRAAAELSEAERYDMAEGETLDVNCHFDYVKYTYSKKAWQRLIDGGKPVTLAVIEKPSGKPIQVQVGRITLEESPEHSLLHVQMTNLQVEDSGLYRCVVYDPPIDPKTLFFPVHLVVTKGSLCSALSSPWPVDS</sequence>
<organism evidence="20 21">
    <name type="scientific">Prolemur simus</name>
    <name type="common">Greater bamboo lemur</name>
    <name type="synonym">Hapalemur simus</name>
    <dbReference type="NCBI Taxonomy" id="1328070"/>
    <lineage>
        <taxon>Eukaryota</taxon>
        <taxon>Metazoa</taxon>
        <taxon>Chordata</taxon>
        <taxon>Craniata</taxon>
        <taxon>Vertebrata</taxon>
        <taxon>Euteleostomi</taxon>
        <taxon>Mammalia</taxon>
        <taxon>Eutheria</taxon>
        <taxon>Euarchontoglires</taxon>
        <taxon>Primates</taxon>
        <taxon>Strepsirrhini</taxon>
        <taxon>Lemuriformes</taxon>
        <taxon>Lemuridae</taxon>
        <taxon>Prolemur</taxon>
    </lineage>
</organism>
<evidence type="ECO:0000256" key="7">
    <source>
        <dbReference type="ARBA" id="ARBA00022859"/>
    </source>
</evidence>
<dbReference type="GO" id="GO:0045087">
    <property type="term" value="P:innate immune response"/>
    <property type="evidence" value="ECO:0007669"/>
    <property type="project" value="UniProtKB-KW"/>
</dbReference>
<feature type="signal peptide" evidence="17">
    <location>
        <begin position="1"/>
        <end position="20"/>
    </location>
</feature>
<feature type="chain" id="PRO_5034345959" description="Triggering receptor expressed on myeloid cells 1" evidence="17">
    <location>
        <begin position="21"/>
        <end position="151"/>
    </location>
</feature>
<dbReference type="AlphaFoldDB" id="A0A8C8ZMK2"/>
<evidence type="ECO:0000256" key="9">
    <source>
        <dbReference type="ARBA" id="ARBA00023130"/>
    </source>
</evidence>
<keyword evidence="3" id="KW-1003">Cell membrane</keyword>